<sequence>MKKISIITPCLNAEKYIVETVESVIGQTAVQSGRVELEYIICDGLSKDRTVERIQSFDCPFIKLLSESDLGMYHALSKGLRLATGDICAYVNAGDYYSRHAFDIILDLFESKQVKWLTGLNVNYNDRSQFVASFLPFKYRKNLLGCGYYGKKLPFVQQESTFWSKELNALIDPYTLSTFQYAGDFYIWRQFAAVEQLKIVEAYLGGFRLHKGQLSENLKAYMAEMASIETKAGIKELLTVQFDRIIWKREPRLKKLLNRDGLFRYDHQLQKWV</sequence>
<dbReference type="Proteomes" id="UP000032633">
    <property type="component" value="Chromosome"/>
</dbReference>
<evidence type="ECO:0000313" key="3">
    <source>
        <dbReference type="EMBL" id="AJY74189.1"/>
    </source>
</evidence>
<accession>A0A0D5NFP8</accession>
<dbReference type="Gene3D" id="3.90.550.10">
    <property type="entry name" value="Spore Coat Polysaccharide Biosynthesis Protein SpsA, Chain A"/>
    <property type="match status" value="1"/>
</dbReference>
<dbReference type="AlphaFoldDB" id="A0A0D5NFP8"/>
<evidence type="ECO:0000313" key="4">
    <source>
        <dbReference type="Proteomes" id="UP000032633"/>
    </source>
</evidence>
<dbReference type="KEGG" id="pbj:VN24_05860"/>
<dbReference type="InterPro" id="IPR029044">
    <property type="entry name" value="Nucleotide-diphossugar_trans"/>
</dbReference>
<proteinExistence type="inferred from homology"/>
<dbReference type="Pfam" id="PF00535">
    <property type="entry name" value="Glycos_transf_2"/>
    <property type="match status" value="1"/>
</dbReference>
<dbReference type="PANTHER" id="PTHR22916">
    <property type="entry name" value="GLYCOSYLTRANSFERASE"/>
    <property type="match status" value="1"/>
</dbReference>
<gene>
    <name evidence="3" type="ORF">VN24_05860</name>
</gene>
<name>A0A0D5NFP8_9BACL</name>
<comment type="similarity">
    <text evidence="1">Belongs to the glycosyltransferase 2 family.</text>
</comment>
<dbReference type="EMBL" id="CP011058">
    <property type="protein sequence ID" value="AJY74189.1"/>
    <property type="molecule type" value="Genomic_DNA"/>
</dbReference>
<protein>
    <recommendedName>
        <fullName evidence="2">Glycosyltransferase 2-like domain-containing protein</fullName>
    </recommendedName>
</protein>
<reference evidence="3 4" key="1">
    <citation type="journal article" date="2015" name="J. Biotechnol.">
        <title>Complete genome sequence of Paenibacillus beijingensis 7188(T) (=DSM 24997(T)), a novel rhizobacterium from jujube garden soil.</title>
        <authorList>
            <person name="Kwak Y."/>
            <person name="Shin J.H."/>
        </authorList>
    </citation>
    <scope>NUCLEOTIDE SEQUENCE [LARGE SCALE GENOMIC DNA]</scope>
    <source>
        <strain evidence="3 4">DSM 24997</strain>
    </source>
</reference>
<dbReference type="PANTHER" id="PTHR22916:SF3">
    <property type="entry name" value="UDP-GLCNAC:BETAGAL BETA-1,3-N-ACETYLGLUCOSAMINYLTRANSFERASE-LIKE PROTEIN 1"/>
    <property type="match status" value="1"/>
</dbReference>
<reference evidence="4" key="2">
    <citation type="submission" date="2015-03" db="EMBL/GenBank/DDBJ databases">
        <title>Genome sequence of Paenibacillus beijingensis strain DSM 24997T.</title>
        <authorList>
            <person name="Kwak Y."/>
            <person name="Shin J.-H."/>
        </authorList>
    </citation>
    <scope>NUCLEOTIDE SEQUENCE [LARGE SCALE GENOMIC DNA]</scope>
    <source>
        <strain evidence="4">DSM 24997</strain>
    </source>
</reference>
<organism evidence="3 4">
    <name type="scientific">Paenibacillus beijingensis</name>
    <dbReference type="NCBI Taxonomy" id="1126833"/>
    <lineage>
        <taxon>Bacteria</taxon>
        <taxon>Bacillati</taxon>
        <taxon>Bacillota</taxon>
        <taxon>Bacilli</taxon>
        <taxon>Bacillales</taxon>
        <taxon>Paenibacillaceae</taxon>
        <taxon>Paenibacillus</taxon>
    </lineage>
</organism>
<evidence type="ECO:0000259" key="2">
    <source>
        <dbReference type="Pfam" id="PF00535"/>
    </source>
</evidence>
<dbReference type="PATRIC" id="fig|1126833.4.peg.1272"/>
<keyword evidence="4" id="KW-1185">Reference proteome</keyword>
<dbReference type="RefSeq" id="WP_045669625.1">
    <property type="nucleotide sequence ID" value="NZ_CP011058.1"/>
</dbReference>
<dbReference type="OrthoDB" id="9785185at2"/>
<feature type="domain" description="Glycosyltransferase 2-like" evidence="2">
    <location>
        <begin position="5"/>
        <end position="117"/>
    </location>
</feature>
<dbReference type="SUPFAM" id="SSF53448">
    <property type="entry name" value="Nucleotide-diphospho-sugar transferases"/>
    <property type="match status" value="1"/>
</dbReference>
<dbReference type="GO" id="GO:0016758">
    <property type="term" value="F:hexosyltransferase activity"/>
    <property type="evidence" value="ECO:0007669"/>
    <property type="project" value="UniProtKB-ARBA"/>
</dbReference>
<dbReference type="HOGENOM" id="CLU_025996_21_0_9"/>
<dbReference type="InterPro" id="IPR001173">
    <property type="entry name" value="Glyco_trans_2-like"/>
</dbReference>
<evidence type="ECO:0000256" key="1">
    <source>
        <dbReference type="ARBA" id="ARBA00006739"/>
    </source>
</evidence>
<dbReference type="STRING" id="1126833.VN24_05860"/>